<dbReference type="PROSITE" id="PS50090">
    <property type="entry name" value="MYB_LIKE"/>
    <property type="match status" value="1"/>
</dbReference>
<evidence type="ECO:0000256" key="1">
    <source>
        <dbReference type="ARBA" id="ARBA00004123"/>
    </source>
</evidence>
<dbReference type="SUPFAM" id="SSF54236">
    <property type="entry name" value="Ubiquitin-like"/>
    <property type="match status" value="1"/>
</dbReference>
<accession>S8DZ19</accession>
<dbReference type="PROSITE" id="PS51257">
    <property type="entry name" value="PROKAR_LIPOPROTEIN"/>
    <property type="match status" value="1"/>
</dbReference>
<reference evidence="8 9" key="1">
    <citation type="journal article" date="2013" name="BMC Genomics">
        <title>The miniature genome of a carnivorous plant Genlisea aurea contains a low number of genes and short non-coding sequences.</title>
        <authorList>
            <person name="Leushkin E.V."/>
            <person name="Sutormin R.A."/>
            <person name="Nabieva E.R."/>
            <person name="Penin A.A."/>
            <person name="Kondrashov A.S."/>
            <person name="Logacheva M.D."/>
        </authorList>
    </citation>
    <scope>NUCLEOTIDE SEQUENCE [LARGE SCALE GENOMIC DNA]</scope>
</reference>
<dbReference type="PANTHER" id="PTHR21717:SF78">
    <property type="entry name" value="TELOMERE REPEAT-BINDING PROTEIN 4-LIKE"/>
    <property type="match status" value="1"/>
</dbReference>
<dbReference type="InterPro" id="IPR031105">
    <property type="entry name" value="TRP_plant"/>
</dbReference>
<evidence type="ECO:0000313" key="9">
    <source>
        <dbReference type="Proteomes" id="UP000015453"/>
    </source>
</evidence>
<protein>
    <submittedName>
        <fullName evidence="8">Uncharacterized protein</fullName>
    </submittedName>
</protein>
<gene>
    <name evidence="8" type="ORF">M569_06201</name>
</gene>
<dbReference type="Pfam" id="PF23603">
    <property type="entry name" value="Ubiquitin_TPR1"/>
    <property type="match status" value="1"/>
</dbReference>
<dbReference type="SMART" id="SM00717">
    <property type="entry name" value="SANT"/>
    <property type="match status" value="1"/>
</dbReference>
<evidence type="ECO:0000313" key="8">
    <source>
        <dbReference type="EMBL" id="EPS68568.1"/>
    </source>
</evidence>
<dbReference type="CDD" id="cd11660">
    <property type="entry name" value="SANT_TRF"/>
    <property type="match status" value="1"/>
</dbReference>
<evidence type="ECO:0000259" key="7">
    <source>
        <dbReference type="PROSITE" id="PS51294"/>
    </source>
</evidence>
<dbReference type="Gene3D" id="1.10.246.220">
    <property type="match status" value="1"/>
</dbReference>
<name>S8DZ19_9LAMI</name>
<keyword evidence="9" id="KW-1185">Reference proteome</keyword>
<dbReference type="GO" id="GO:0042162">
    <property type="term" value="F:telomeric DNA binding"/>
    <property type="evidence" value="ECO:0007669"/>
    <property type="project" value="UniProtKB-ARBA"/>
</dbReference>
<dbReference type="SUPFAM" id="SSF46689">
    <property type="entry name" value="Homeodomain-like"/>
    <property type="match status" value="1"/>
</dbReference>
<feature type="chain" id="PRO_5004550015" evidence="5">
    <location>
        <begin position="22"/>
        <end position="547"/>
    </location>
</feature>
<evidence type="ECO:0000256" key="2">
    <source>
        <dbReference type="ARBA" id="ARBA00023125"/>
    </source>
</evidence>
<feature type="domain" description="HTH myb-type" evidence="7">
    <location>
        <begin position="451"/>
        <end position="509"/>
    </location>
</feature>
<evidence type="ECO:0000256" key="3">
    <source>
        <dbReference type="ARBA" id="ARBA00023242"/>
    </source>
</evidence>
<dbReference type="Proteomes" id="UP000015453">
    <property type="component" value="Unassembled WGS sequence"/>
</dbReference>
<keyword evidence="2" id="KW-0238">DNA-binding</keyword>
<dbReference type="GO" id="GO:0005634">
    <property type="term" value="C:nucleus"/>
    <property type="evidence" value="ECO:0007669"/>
    <property type="project" value="UniProtKB-SubCell"/>
</dbReference>
<sequence>MFVYRWTILPLALALSCHVVGFTVKADKNALQKELEDFGLSGYQSLIIPRAPRSIRAKNLRKRVTGKEKHCAIELLASVAEKLSEEGSEGSLSSNAAAEDDRIRSLKGNENDNDRSALHINLKLDCDMKFEVFEDTGSKGNDASKENGCSVSDVGSEVHSQEENDKIVDSSVVTVSSVNDDRIEECVNSDSSVKFPLYREPVLLQKHRDDAKLGVIDDDENSVGSQSRIRMRKITKDYELYSTSEGMKAFYRYRKGTFSRERYQQATLKKRKLSDHGIAVSGDEGTSDHMKVDLKPKDHHVTLSITSFKVPELYFEVPETATIGSLKRTVLESLAAILGVGMRVGIVFQGKKVGDDKGTLRQAGISHCSNLNNLSFTLEPGFANRNHHSIITRCPASEVPVDPPVIKTESVDARIDDADRESMALVPMNMVAAVAAVPLNQKPKRSEASPQRRSRRPFSVSEVEALVEAVEKLGTGRWRDVKILAFENADHRTYVDLKDKWKTLVHTASIAPQQRRGEPVPHELLSRVLSAHSFWSQRQSKSKQPAT</sequence>
<feature type="domain" description="Myb-like" evidence="6">
    <location>
        <begin position="450"/>
        <end position="505"/>
    </location>
</feature>
<dbReference type="InterPro" id="IPR017930">
    <property type="entry name" value="Myb_dom"/>
</dbReference>
<evidence type="ECO:0000259" key="6">
    <source>
        <dbReference type="PROSITE" id="PS50090"/>
    </source>
</evidence>
<dbReference type="AlphaFoldDB" id="S8DZ19"/>
<feature type="region of interest" description="Disordered" evidence="4">
    <location>
        <begin position="137"/>
        <end position="165"/>
    </location>
</feature>
<evidence type="ECO:0000256" key="4">
    <source>
        <dbReference type="SAM" id="MobiDB-lite"/>
    </source>
</evidence>
<keyword evidence="3" id="KW-0539">Nucleus</keyword>
<proteinExistence type="predicted"/>
<keyword evidence="5" id="KW-0732">Signal</keyword>
<comment type="subcellular location">
    <subcellularLocation>
        <location evidence="1">Nucleus</location>
    </subcellularLocation>
</comment>
<dbReference type="InterPro" id="IPR001005">
    <property type="entry name" value="SANT/Myb"/>
</dbReference>
<dbReference type="OrthoDB" id="913832at2759"/>
<dbReference type="EMBL" id="AUSU01002554">
    <property type="protein sequence ID" value="EPS68568.1"/>
    <property type="molecule type" value="Genomic_DNA"/>
</dbReference>
<dbReference type="InterPro" id="IPR029071">
    <property type="entry name" value="Ubiquitin-like_domsf"/>
</dbReference>
<dbReference type="PANTHER" id="PTHR21717">
    <property type="entry name" value="TELOMERIC REPEAT BINDING PROTEIN"/>
    <property type="match status" value="1"/>
</dbReference>
<dbReference type="InterPro" id="IPR009057">
    <property type="entry name" value="Homeodomain-like_sf"/>
</dbReference>
<evidence type="ECO:0000256" key="5">
    <source>
        <dbReference type="SAM" id="SignalP"/>
    </source>
</evidence>
<dbReference type="PROSITE" id="PS51294">
    <property type="entry name" value="HTH_MYB"/>
    <property type="match status" value="1"/>
</dbReference>
<feature type="signal peptide" evidence="5">
    <location>
        <begin position="1"/>
        <end position="21"/>
    </location>
</feature>
<organism evidence="8 9">
    <name type="scientific">Genlisea aurea</name>
    <dbReference type="NCBI Taxonomy" id="192259"/>
    <lineage>
        <taxon>Eukaryota</taxon>
        <taxon>Viridiplantae</taxon>
        <taxon>Streptophyta</taxon>
        <taxon>Embryophyta</taxon>
        <taxon>Tracheophyta</taxon>
        <taxon>Spermatophyta</taxon>
        <taxon>Magnoliopsida</taxon>
        <taxon>eudicotyledons</taxon>
        <taxon>Gunneridae</taxon>
        <taxon>Pentapetalae</taxon>
        <taxon>asterids</taxon>
        <taxon>lamiids</taxon>
        <taxon>Lamiales</taxon>
        <taxon>Lentibulariaceae</taxon>
        <taxon>Genlisea</taxon>
    </lineage>
</organism>
<dbReference type="InterPro" id="IPR057625">
    <property type="entry name" value="TPR1-6-like_ubiquitin"/>
</dbReference>
<comment type="caution">
    <text evidence="8">The sequence shown here is derived from an EMBL/GenBank/DDBJ whole genome shotgun (WGS) entry which is preliminary data.</text>
</comment>